<organism evidence="1 2">
    <name type="scientific">Mycena sanguinolenta</name>
    <dbReference type="NCBI Taxonomy" id="230812"/>
    <lineage>
        <taxon>Eukaryota</taxon>
        <taxon>Fungi</taxon>
        <taxon>Dikarya</taxon>
        <taxon>Basidiomycota</taxon>
        <taxon>Agaricomycotina</taxon>
        <taxon>Agaricomycetes</taxon>
        <taxon>Agaricomycetidae</taxon>
        <taxon>Agaricales</taxon>
        <taxon>Marasmiineae</taxon>
        <taxon>Mycenaceae</taxon>
        <taxon>Mycena</taxon>
    </lineage>
</organism>
<evidence type="ECO:0000313" key="2">
    <source>
        <dbReference type="Proteomes" id="UP000623467"/>
    </source>
</evidence>
<reference evidence="1" key="1">
    <citation type="submission" date="2020-05" db="EMBL/GenBank/DDBJ databases">
        <title>Mycena genomes resolve the evolution of fungal bioluminescence.</title>
        <authorList>
            <person name="Tsai I.J."/>
        </authorList>
    </citation>
    <scope>NUCLEOTIDE SEQUENCE</scope>
    <source>
        <strain evidence="1">160909Yilan</strain>
    </source>
</reference>
<comment type="caution">
    <text evidence="1">The sequence shown here is derived from an EMBL/GenBank/DDBJ whole genome shotgun (WGS) entry which is preliminary data.</text>
</comment>
<protein>
    <submittedName>
        <fullName evidence="1">Uncharacterized protein</fullName>
    </submittedName>
</protein>
<name>A0A8H6YR22_9AGAR</name>
<dbReference type="SUPFAM" id="SSF52047">
    <property type="entry name" value="RNI-like"/>
    <property type="match status" value="1"/>
</dbReference>
<keyword evidence="2" id="KW-1185">Reference proteome</keyword>
<dbReference type="EMBL" id="JACAZH010000007">
    <property type="protein sequence ID" value="KAF7363599.1"/>
    <property type="molecule type" value="Genomic_DNA"/>
</dbReference>
<gene>
    <name evidence="1" type="ORF">MSAN_01016800</name>
</gene>
<sequence>MVHSLVESFPALRTLHLKDCYQEDEDFDEFQDDLQDDPDEYTGRNAYAPGEIISTSLRHIICENVDPAFRKLWLSTPEIEVVEMHMCEFKPWDDPENAFRQIGAHRMLLRDPDFCGKVKRFHVEHRLVNENEDDDYEPELEWLLYDARDAGNIQSFFEWRAHVLPCLQELILEVPFYLEHIPDILAALPEVCPSLRVFKFEMSRRGYDDFIDHGPNSLLPSSKEFQFLEELRLPFTGLNYDLLTALPCFFLNAPKLAHVYLSNPRILDGQEPSQQALLVCTEGYATAVPTLRSISWDCLATIEIGTAADTQYIVRAFRKPWWEEMRGIKGWWERAS</sequence>
<dbReference type="OrthoDB" id="2965649at2759"/>
<dbReference type="Proteomes" id="UP000623467">
    <property type="component" value="Unassembled WGS sequence"/>
</dbReference>
<evidence type="ECO:0000313" key="1">
    <source>
        <dbReference type="EMBL" id="KAF7363599.1"/>
    </source>
</evidence>
<accession>A0A8H6YR22</accession>
<proteinExistence type="predicted"/>
<dbReference type="AlphaFoldDB" id="A0A8H6YR22"/>